<dbReference type="Pfam" id="PF00734">
    <property type="entry name" value="CBM_1"/>
    <property type="match status" value="1"/>
</dbReference>
<dbReference type="InterPro" id="IPR000254">
    <property type="entry name" value="CBD"/>
</dbReference>
<dbReference type="SUPFAM" id="SSF57180">
    <property type="entry name" value="Cellulose-binding domain"/>
    <property type="match status" value="1"/>
</dbReference>
<dbReference type="PANTHER" id="PTHR31321">
    <property type="entry name" value="ACYL-COA THIOESTER HYDROLASE YBHC-RELATED"/>
    <property type="match status" value="1"/>
</dbReference>
<dbReference type="GO" id="GO:0016829">
    <property type="term" value="F:lyase activity"/>
    <property type="evidence" value="ECO:0007669"/>
    <property type="project" value="UniProtKB-KW"/>
</dbReference>
<dbReference type="GO" id="GO:0030599">
    <property type="term" value="F:pectinesterase activity"/>
    <property type="evidence" value="ECO:0007669"/>
    <property type="project" value="UniProtKB-EC"/>
</dbReference>
<protein>
    <recommendedName>
        <fullName evidence="3">pectinesterase</fullName>
        <ecNumber evidence="3">3.1.1.11</ecNumber>
    </recommendedName>
    <alternativeName>
        <fullName evidence="7">Pectin methylesterase A</fullName>
    </alternativeName>
</protein>
<dbReference type="InterPro" id="IPR000070">
    <property type="entry name" value="Pectinesterase_cat"/>
</dbReference>
<dbReference type="EMBL" id="MCFH01000069">
    <property type="protein sequence ID" value="ORX42190.1"/>
    <property type="molecule type" value="Genomic_DNA"/>
</dbReference>
<dbReference type="Proteomes" id="UP000193719">
    <property type="component" value="Unassembled WGS sequence"/>
</dbReference>
<dbReference type="InterPro" id="IPR035971">
    <property type="entry name" value="CBD_sf"/>
</dbReference>
<evidence type="ECO:0000256" key="8">
    <source>
        <dbReference type="SAM" id="SignalP"/>
    </source>
</evidence>
<evidence type="ECO:0000256" key="6">
    <source>
        <dbReference type="ARBA" id="ARBA00023085"/>
    </source>
</evidence>
<dbReference type="SMART" id="SM00236">
    <property type="entry name" value="fCBD"/>
    <property type="match status" value="1"/>
</dbReference>
<evidence type="ECO:0000313" key="10">
    <source>
        <dbReference type="EMBL" id="ORX42190.1"/>
    </source>
</evidence>
<keyword evidence="4 8" id="KW-0732">Signal</keyword>
<proteinExistence type="inferred from homology"/>
<evidence type="ECO:0000313" key="11">
    <source>
        <dbReference type="Proteomes" id="UP000193719"/>
    </source>
</evidence>
<keyword evidence="5" id="KW-0378">Hydrolase</keyword>
<sequence length="400" mass="44930">MKTTSFLSILLICFIQSILSYPQNKIPANSIIVAKDGSGNFKTVQEAIDSLPNSASSERVIYIKNGTYYEYILCQKNFVTLVGENKDKVILTYDLNNDKTGSSSKCASFRAYGNNFKAFDITFENTAPFPGDRTQAPAINCNGNNHYFENCNFLSYQDTLLANQGNHYFKNCYIRGFTDFVWGSSRAVFDQCTLHVQGDLGLNHKGYLTANGNKDKNLKAGGFLFTKCKVITDGHSFYLGRLWKEYCYVIFDRTEFPGDKMIKEGWLTFSNSPDNYKTSVVGEYQCYGQNYSPYGRASYAKQYSSVPSINEFLGDTSYIKNSFYFTPTTNSATPVTTTVNPVRTTTTTTTIVVQPTNNNTVNKNCGPLYYQCGGKNYKGSTCCSEGTCKVFNEWYSMCSY</sequence>
<dbReference type="InterPro" id="IPR011050">
    <property type="entry name" value="Pectin_lyase_fold/virulence"/>
</dbReference>
<accession>A0A1Y1UVU1</accession>
<feature type="domain" description="CBM1" evidence="9">
    <location>
        <begin position="364"/>
        <end position="399"/>
    </location>
</feature>
<feature type="chain" id="PRO_5012463244" description="pectinesterase" evidence="8">
    <location>
        <begin position="21"/>
        <end position="400"/>
    </location>
</feature>
<evidence type="ECO:0000256" key="2">
    <source>
        <dbReference type="ARBA" id="ARBA00008891"/>
    </source>
</evidence>
<comment type="pathway">
    <text evidence="1">Glycan metabolism; pectin degradation; 2-dehydro-3-deoxy-D-gluconate from pectin: step 1/5.</text>
</comment>
<dbReference type="AlphaFoldDB" id="A0A1Y1UVU1"/>
<gene>
    <name evidence="10" type="ORF">BCR36DRAFT_416206</name>
</gene>
<feature type="signal peptide" evidence="8">
    <location>
        <begin position="1"/>
        <end position="20"/>
    </location>
</feature>
<comment type="caution">
    <text evidence="10">The sequence shown here is derived from an EMBL/GenBank/DDBJ whole genome shotgun (WGS) entry which is preliminary data.</text>
</comment>
<dbReference type="GO" id="GO:0045490">
    <property type="term" value="P:pectin catabolic process"/>
    <property type="evidence" value="ECO:0007669"/>
    <property type="project" value="UniProtKB-UniPathway"/>
</dbReference>
<evidence type="ECO:0000256" key="3">
    <source>
        <dbReference type="ARBA" id="ARBA00013229"/>
    </source>
</evidence>
<reference evidence="10 11" key="1">
    <citation type="submission" date="2016-08" db="EMBL/GenBank/DDBJ databases">
        <title>Genomes of anaerobic fungi encode conserved fungal cellulosomes for biomass hydrolysis.</title>
        <authorList>
            <consortium name="DOE Joint Genome Institute"/>
            <person name="Haitjema C.H."/>
            <person name="Gilmore S.P."/>
            <person name="Henske J.K."/>
            <person name="Solomon K.V."/>
            <person name="De Groot R."/>
            <person name="Kuo A."/>
            <person name="Mondo S.J."/>
            <person name="Salamov A.A."/>
            <person name="Labutti K."/>
            <person name="Zhao Z."/>
            <person name="Chiniquy J."/>
            <person name="Barry K."/>
            <person name="Brewer H.M."/>
            <person name="Purvine S.O."/>
            <person name="Wright A.T."/>
            <person name="Boxma B."/>
            <person name="Van Alen T."/>
            <person name="Hackstein J.H."/>
            <person name="Baker S.E."/>
            <person name="Grigoriev I.V."/>
            <person name="O'Malley M.A."/>
        </authorList>
    </citation>
    <scope>NUCLEOTIDE SEQUENCE [LARGE SCALE GENOMIC DNA]</scope>
    <source>
        <strain evidence="11">finn</strain>
    </source>
</reference>
<name>A0A1Y1UVU1_9FUNG</name>
<keyword evidence="6" id="KW-0063">Aspartyl esterase</keyword>
<dbReference type="STRING" id="1754191.A0A1Y1UVU1"/>
<dbReference type="InterPro" id="IPR012334">
    <property type="entry name" value="Pectin_lyas_fold"/>
</dbReference>
<comment type="similarity">
    <text evidence="2">Belongs to the pectinesterase family.</text>
</comment>
<evidence type="ECO:0000256" key="5">
    <source>
        <dbReference type="ARBA" id="ARBA00022801"/>
    </source>
</evidence>
<dbReference type="GO" id="GO:0030248">
    <property type="term" value="F:cellulose binding"/>
    <property type="evidence" value="ECO:0007669"/>
    <property type="project" value="InterPro"/>
</dbReference>
<evidence type="ECO:0000256" key="1">
    <source>
        <dbReference type="ARBA" id="ARBA00005184"/>
    </source>
</evidence>
<evidence type="ECO:0000256" key="4">
    <source>
        <dbReference type="ARBA" id="ARBA00022729"/>
    </source>
</evidence>
<reference evidence="10 11" key="2">
    <citation type="submission" date="2016-08" db="EMBL/GenBank/DDBJ databases">
        <title>Pervasive Adenine N6-methylation of Active Genes in Fungi.</title>
        <authorList>
            <consortium name="DOE Joint Genome Institute"/>
            <person name="Mondo S.J."/>
            <person name="Dannebaum R.O."/>
            <person name="Kuo R.C."/>
            <person name="Labutti K."/>
            <person name="Haridas S."/>
            <person name="Kuo A."/>
            <person name="Salamov A."/>
            <person name="Ahrendt S.R."/>
            <person name="Lipzen A."/>
            <person name="Sullivan W."/>
            <person name="Andreopoulos W.B."/>
            <person name="Clum A."/>
            <person name="Lindquist E."/>
            <person name="Daum C."/>
            <person name="Ramamoorthy G.K."/>
            <person name="Gryganskyi A."/>
            <person name="Culley D."/>
            <person name="Magnuson J.K."/>
            <person name="James T.Y."/>
            <person name="O'Malley M.A."/>
            <person name="Stajich J.E."/>
            <person name="Spatafora J.W."/>
            <person name="Visel A."/>
            <person name="Grigoriev I.V."/>
        </authorList>
    </citation>
    <scope>NUCLEOTIDE SEQUENCE [LARGE SCALE GENOMIC DNA]</scope>
    <source>
        <strain evidence="11">finn</strain>
    </source>
</reference>
<dbReference type="PANTHER" id="PTHR31321:SF57">
    <property type="entry name" value="PECTINESTERASE 53-RELATED"/>
    <property type="match status" value="1"/>
</dbReference>
<dbReference type="Pfam" id="PF01095">
    <property type="entry name" value="Pectinesterase"/>
    <property type="match status" value="1"/>
</dbReference>
<organism evidence="10 11">
    <name type="scientific">Piromyces finnis</name>
    <dbReference type="NCBI Taxonomy" id="1754191"/>
    <lineage>
        <taxon>Eukaryota</taxon>
        <taxon>Fungi</taxon>
        <taxon>Fungi incertae sedis</taxon>
        <taxon>Chytridiomycota</taxon>
        <taxon>Chytridiomycota incertae sedis</taxon>
        <taxon>Neocallimastigomycetes</taxon>
        <taxon>Neocallimastigales</taxon>
        <taxon>Neocallimastigaceae</taxon>
        <taxon>Piromyces</taxon>
    </lineage>
</organism>
<dbReference type="GO" id="GO:0042545">
    <property type="term" value="P:cell wall modification"/>
    <property type="evidence" value="ECO:0007669"/>
    <property type="project" value="InterPro"/>
</dbReference>
<evidence type="ECO:0000256" key="7">
    <source>
        <dbReference type="ARBA" id="ARBA00042203"/>
    </source>
</evidence>
<dbReference type="PROSITE" id="PS51164">
    <property type="entry name" value="CBM1_2"/>
    <property type="match status" value="1"/>
</dbReference>
<dbReference type="SUPFAM" id="SSF51126">
    <property type="entry name" value="Pectin lyase-like"/>
    <property type="match status" value="1"/>
</dbReference>
<dbReference type="OrthoDB" id="2125180at2759"/>
<dbReference type="GO" id="GO:0005576">
    <property type="term" value="C:extracellular region"/>
    <property type="evidence" value="ECO:0007669"/>
    <property type="project" value="InterPro"/>
</dbReference>
<dbReference type="Gene3D" id="2.160.20.10">
    <property type="entry name" value="Single-stranded right-handed beta-helix, Pectin lyase-like"/>
    <property type="match status" value="1"/>
</dbReference>
<dbReference type="EC" id="3.1.1.11" evidence="3"/>
<dbReference type="UniPathway" id="UPA00545">
    <property type="reaction ID" value="UER00823"/>
</dbReference>
<keyword evidence="11" id="KW-1185">Reference proteome</keyword>
<keyword evidence="10" id="KW-0456">Lyase</keyword>
<evidence type="ECO:0000259" key="9">
    <source>
        <dbReference type="PROSITE" id="PS51164"/>
    </source>
</evidence>